<sequence>MKIIRHLLSLSLVVVLGSFSILVSAQTIPVGISSIEDYYRRLQLLGKLDSSISFSNRPLSVEALHQTNVFDPSGELPTDGWNKSSGPILFGNGHGKFQILPLSWQQQINSHHPFGWNDGAMIPAKGYQTMISGGLFVQYGPLSIQLRPEYVYAQNSGFESYGYNRSDTEISVYYGSNYNSIDNPEQYGSKNHNWLNWGQSSIRLTVGPASLGLSNENIWWGPGIKNSLMMSNHAAGFKHVTLNTVRPVKTPIGSFEGQILGGRLESSGFPPLAKIQLSNGTSAYIPPRDDWRYLAGLNINYQPKWLPGLFLGFTRTFMSYGGDLDGLADYIPFFVPFQKVKIGEGAGDDGDARDQRTSLYARWLFPKAHAEVYFEYGLNDNSYNIRDFIGSPDHSRAYLFGLRKLIPLKDKKEEFIQFAGELTQMSQTIDGTLLRYAGGFYYHGEVRQGYTHNGEVLGAGSGTGGNLQSFEVSWVKGFKKLGLSFDRLEHNRDFYDSSGFANAKDGSRSWVDFAFAAVGEWNYKNLLFNAKLQGIKSLNYQWRQRDFTDSQYYIPHNTVYNFQGQLGVTYRF</sequence>
<accession>A0A9X3DBF9</accession>
<proteinExistence type="predicted"/>
<reference evidence="1" key="1">
    <citation type="submission" date="2022-11" db="EMBL/GenBank/DDBJ databases">
        <authorList>
            <person name="Graham C."/>
            <person name="Newman J.D."/>
        </authorList>
    </citation>
    <scope>NUCLEOTIDE SEQUENCE</scope>
    <source>
        <strain evidence="1">DSM 19486</strain>
    </source>
</reference>
<dbReference type="AlphaFoldDB" id="A0A9X3DBF9"/>
<organism evidence="1 2">
    <name type="scientific">Pedobacter agri</name>
    <dbReference type="NCBI Taxonomy" id="454586"/>
    <lineage>
        <taxon>Bacteria</taxon>
        <taxon>Pseudomonadati</taxon>
        <taxon>Bacteroidota</taxon>
        <taxon>Sphingobacteriia</taxon>
        <taxon>Sphingobacteriales</taxon>
        <taxon>Sphingobacteriaceae</taxon>
        <taxon>Pedobacter</taxon>
    </lineage>
</organism>
<protein>
    <recommendedName>
        <fullName evidence="3">Capsule assembly Wzi family protein</fullName>
    </recommendedName>
</protein>
<dbReference type="InterPro" id="IPR026950">
    <property type="entry name" value="Caps_assemb_Wzi"/>
</dbReference>
<dbReference type="EMBL" id="JAPJUH010000002">
    <property type="protein sequence ID" value="MCX3264065.1"/>
    <property type="molecule type" value="Genomic_DNA"/>
</dbReference>
<dbReference type="InterPro" id="IPR038636">
    <property type="entry name" value="Wzi_sf"/>
</dbReference>
<comment type="caution">
    <text evidence="1">The sequence shown here is derived from an EMBL/GenBank/DDBJ whole genome shotgun (WGS) entry which is preliminary data.</text>
</comment>
<evidence type="ECO:0000313" key="2">
    <source>
        <dbReference type="Proteomes" id="UP001142592"/>
    </source>
</evidence>
<evidence type="ECO:0008006" key="3">
    <source>
        <dbReference type="Google" id="ProtNLM"/>
    </source>
</evidence>
<name>A0A9X3DBF9_9SPHI</name>
<dbReference type="RefSeq" id="WP_010600627.1">
    <property type="nucleotide sequence ID" value="NZ_JAPJUH010000002.1"/>
</dbReference>
<keyword evidence="2" id="KW-1185">Reference proteome</keyword>
<dbReference type="Gene3D" id="2.40.160.130">
    <property type="entry name" value="Capsule assembly protein Wzi"/>
    <property type="match status" value="1"/>
</dbReference>
<dbReference type="Pfam" id="PF14052">
    <property type="entry name" value="Caps_assemb_Wzi"/>
    <property type="match status" value="1"/>
</dbReference>
<gene>
    <name evidence="1" type="ORF">OQZ29_04875</name>
</gene>
<dbReference type="Proteomes" id="UP001142592">
    <property type="component" value="Unassembled WGS sequence"/>
</dbReference>
<evidence type="ECO:0000313" key="1">
    <source>
        <dbReference type="EMBL" id="MCX3264065.1"/>
    </source>
</evidence>